<dbReference type="AlphaFoldDB" id="A0A200Q3E0"/>
<dbReference type="Proteomes" id="UP000195402">
    <property type="component" value="Unassembled WGS sequence"/>
</dbReference>
<proteinExistence type="predicted"/>
<dbReference type="OrthoDB" id="1933842at2759"/>
<keyword evidence="3" id="KW-1185">Reference proteome</keyword>
<evidence type="ECO:0000256" key="1">
    <source>
        <dbReference type="SAM" id="MobiDB-lite"/>
    </source>
</evidence>
<dbReference type="EMBL" id="MVGT01003194">
    <property type="protein sequence ID" value="OVA04978.1"/>
    <property type="molecule type" value="Genomic_DNA"/>
</dbReference>
<accession>A0A200Q3E0</accession>
<dbReference type="InParanoid" id="A0A200Q3E0"/>
<comment type="caution">
    <text evidence="2">The sequence shown here is derived from an EMBL/GenBank/DDBJ whole genome shotgun (WGS) entry which is preliminary data.</text>
</comment>
<feature type="region of interest" description="Disordered" evidence="1">
    <location>
        <begin position="37"/>
        <end position="61"/>
    </location>
</feature>
<evidence type="ECO:0000313" key="2">
    <source>
        <dbReference type="EMBL" id="OVA04978.1"/>
    </source>
</evidence>
<organism evidence="2 3">
    <name type="scientific">Macleaya cordata</name>
    <name type="common">Five-seeded plume-poppy</name>
    <name type="synonym">Bocconia cordata</name>
    <dbReference type="NCBI Taxonomy" id="56857"/>
    <lineage>
        <taxon>Eukaryota</taxon>
        <taxon>Viridiplantae</taxon>
        <taxon>Streptophyta</taxon>
        <taxon>Embryophyta</taxon>
        <taxon>Tracheophyta</taxon>
        <taxon>Spermatophyta</taxon>
        <taxon>Magnoliopsida</taxon>
        <taxon>Ranunculales</taxon>
        <taxon>Papaveraceae</taxon>
        <taxon>Papaveroideae</taxon>
        <taxon>Macleaya</taxon>
    </lineage>
</organism>
<gene>
    <name evidence="2" type="ORF">BVC80_1211g42</name>
</gene>
<sequence>MDFRFEDKWSSPTYFEELEQAFPDEIEAYREMRATSAAESKRLGQTESILPNGDVKVKNDH</sequence>
<protein>
    <submittedName>
        <fullName evidence="2">Uncharacterized protein</fullName>
    </submittedName>
</protein>
<dbReference type="STRING" id="56857.A0A200Q3E0"/>
<name>A0A200Q3E0_MACCD</name>
<reference evidence="2 3" key="1">
    <citation type="journal article" date="2017" name="Mol. Plant">
        <title>The Genome of Medicinal Plant Macleaya cordata Provides New Insights into Benzylisoquinoline Alkaloids Metabolism.</title>
        <authorList>
            <person name="Liu X."/>
            <person name="Liu Y."/>
            <person name="Huang P."/>
            <person name="Ma Y."/>
            <person name="Qing Z."/>
            <person name="Tang Q."/>
            <person name="Cao H."/>
            <person name="Cheng P."/>
            <person name="Zheng Y."/>
            <person name="Yuan Z."/>
            <person name="Zhou Y."/>
            <person name="Liu J."/>
            <person name="Tang Z."/>
            <person name="Zhuo Y."/>
            <person name="Zhang Y."/>
            <person name="Yu L."/>
            <person name="Huang J."/>
            <person name="Yang P."/>
            <person name="Peng Q."/>
            <person name="Zhang J."/>
            <person name="Jiang W."/>
            <person name="Zhang Z."/>
            <person name="Lin K."/>
            <person name="Ro D.K."/>
            <person name="Chen X."/>
            <person name="Xiong X."/>
            <person name="Shang Y."/>
            <person name="Huang S."/>
            <person name="Zeng J."/>
        </authorList>
    </citation>
    <scope>NUCLEOTIDE SEQUENCE [LARGE SCALE GENOMIC DNA]</scope>
    <source>
        <strain evidence="3">cv. BLH2017</strain>
        <tissue evidence="2">Root</tissue>
    </source>
</reference>
<evidence type="ECO:0000313" key="3">
    <source>
        <dbReference type="Proteomes" id="UP000195402"/>
    </source>
</evidence>